<keyword evidence="1" id="KW-1133">Transmembrane helix</keyword>
<evidence type="ECO:0000313" key="4">
    <source>
        <dbReference type="Proteomes" id="UP000221653"/>
    </source>
</evidence>
<dbReference type="GO" id="GO:0000723">
    <property type="term" value="P:telomere maintenance"/>
    <property type="evidence" value="ECO:0007669"/>
    <property type="project" value="InterPro"/>
</dbReference>
<dbReference type="EMBL" id="PDJF01000001">
    <property type="protein sequence ID" value="PFG27908.1"/>
    <property type="molecule type" value="Genomic_DNA"/>
</dbReference>
<proteinExistence type="predicted"/>
<dbReference type="InterPro" id="IPR027417">
    <property type="entry name" value="P-loop_NTPase"/>
</dbReference>
<dbReference type="Gene3D" id="3.40.50.10190">
    <property type="entry name" value="BRCT domain"/>
    <property type="match status" value="1"/>
</dbReference>
<dbReference type="STRING" id="1724.GCA_001044175_02367"/>
<keyword evidence="3" id="KW-0547">Nucleotide-binding</keyword>
<dbReference type="OrthoDB" id="9763659at2"/>
<keyword evidence="3" id="KW-0067">ATP-binding</keyword>
<keyword evidence="1" id="KW-0812">Transmembrane</keyword>
<dbReference type="SUPFAM" id="SSF52540">
    <property type="entry name" value="P-loop containing nucleoside triphosphate hydrolases"/>
    <property type="match status" value="2"/>
</dbReference>
<dbReference type="GO" id="GO:0003678">
    <property type="term" value="F:DNA helicase activity"/>
    <property type="evidence" value="ECO:0007669"/>
    <property type="project" value="InterPro"/>
</dbReference>
<reference evidence="3 4" key="1">
    <citation type="submission" date="2017-10" db="EMBL/GenBank/DDBJ databases">
        <title>Sequencing the genomes of 1000 actinobacteria strains.</title>
        <authorList>
            <person name="Klenk H.-P."/>
        </authorList>
    </citation>
    <scope>NUCLEOTIDE SEQUENCE [LARGE SCALE GENOMIC DNA]</scope>
    <source>
        <strain evidence="3 4">DSM 20688</strain>
    </source>
</reference>
<gene>
    <name evidence="3" type="ORF">ATK06_0990</name>
</gene>
<dbReference type="PANTHER" id="PTHR47642:SF5">
    <property type="entry name" value="ATP-DEPENDENT DNA HELICASE"/>
    <property type="match status" value="1"/>
</dbReference>
<keyword evidence="4" id="KW-1185">Reference proteome</keyword>
<dbReference type="GO" id="GO:0006281">
    <property type="term" value="P:DNA repair"/>
    <property type="evidence" value="ECO:0007669"/>
    <property type="project" value="InterPro"/>
</dbReference>
<feature type="transmembrane region" description="Helical" evidence="1">
    <location>
        <begin position="1016"/>
        <end position="1037"/>
    </location>
</feature>
<keyword evidence="3" id="KW-0347">Helicase</keyword>
<dbReference type="CDD" id="cd18037">
    <property type="entry name" value="DEXSc_Pif1_like"/>
    <property type="match status" value="1"/>
</dbReference>
<dbReference type="Pfam" id="PF05970">
    <property type="entry name" value="PIF1"/>
    <property type="match status" value="1"/>
</dbReference>
<keyword evidence="3" id="KW-0378">Hydrolase</keyword>
<dbReference type="InterPro" id="IPR010285">
    <property type="entry name" value="DNA_helicase_pif1-like_DEAD"/>
</dbReference>
<dbReference type="PANTHER" id="PTHR47642">
    <property type="entry name" value="ATP-DEPENDENT DNA HELICASE"/>
    <property type="match status" value="1"/>
</dbReference>
<name>A0A2A9DMH6_9CORY</name>
<organism evidence="3 4">
    <name type="scientific">Corynebacterium renale</name>
    <dbReference type="NCBI Taxonomy" id="1724"/>
    <lineage>
        <taxon>Bacteria</taxon>
        <taxon>Bacillati</taxon>
        <taxon>Actinomycetota</taxon>
        <taxon>Actinomycetes</taxon>
        <taxon>Mycobacteriales</taxon>
        <taxon>Corynebacteriaceae</taxon>
        <taxon>Corynebacterium</taxon>
    </lineage>
</organism>
<sequence>MPALQKAENIQITPEFQQALELMDSGENVLLTGKAGTGKSTLLRMYLDRNVGKKVLVTAPTGVAALNIDGFTIHRTFGFRPGMGPEDITEGGKWWPRSVLQAADVLVVDEISMVRADLFDMMDIALKRARGNDDPFGGIQLILVGDLLQLPPVVTAAEVEYFDSRWSSPYFFSAHCYDSVRIAPINLTTVWRQSDSTFLEVLNQVREGSVSDNALGVLNELVDADFDAPDDWVTLAARRNTVDKINQRHLDALQTEQFLSIAEYTGNADSKSFSGTENFSYAVGARVMTVINDKDNRFVNGSFGTLIEASPNHLAVRLDHSGKVVELGKHTWEIKTPGISNGDLSSDTAGTVTQFPVILAWALTVHKSQGKTIPKLFIDLKGGMNTDGQFYVALSRAVDLEHLRFSAPLERRHIRANNTLVRMIRREVSSSEATNRIAFLAFDGVQFGISDHIVCAHAVIVESGEVVADFGTWLNPMSDLGEFGRQHNVPIGGLALAPTLGDFWPLLLRQAAGSIVVADGLAMLERAVRHQEKGLDLSLGMGYDISELAYEPDGQNVAERAHSMAQAYRNHAFTVDSAQPVPSAPAETEGSVYAPEWAPSMQMVLDARRATDSDNAWAAFSGGPIDDLDRAELTETAEIFSAWAISRGVWTESVRDEIIRRAHSAGMDTVTLPDVESTEINPSQLFLPGTRVAFTGRNNLLGGTADDDRLDEICRARGLEYKKNVSKTRCDVLVAFDPSSMSTKAKRAREYGHPIVSQKDFEYWYSNGPFLTKASLEEHSNEDVVELSTGIPASVAIEDTFGGELDRVSPEEVFRLGTRVSFRGSTIIDGKLYPQGAALQALCDQLGLEYKQAVTKTRCDVLITDSPEAVDGKMNLARRYNKPVILQSDFQEWAAKQLEELETESNEIPETQLSEVRHAFVSRLESSSKEKLDPQAEHQTVVGEKPVETTSVPMVKVADNTAELTPSNVVNGYLQESPQKHGKSMRRARQSAITAVVSFILVIVFGAIGLLPLGAISLLISMVAAIVTLVFLVLGLFERRHKN</sequence>
<feature type="transmembrane region" description="Helical" evidence="1">
    <location>
        <begin position="992"/>
        <end position="1010"/>
    </location>
</feature>
<feature type="domain" description="DNA helicase Pif1-like DEAD-box helicase" evidence="2">
    <location>
        <begin position="23"/>
        <end position="212"/>
    </location>
</feature>
<evidence type="ECO:0000313" key="3">
    <source>
        <dbReference type="EMBL" id="PFG27908.1"/>
    </source>
</evidence>
<dbReference type="InterPro" id="IPR036420">
    <property type="entry name" value="BRCT_dom_sf"/>
</dbReference>
<dbReference type="CDD" id="cd18809">
    <property type="entry name" value="SF1_C_RecD"/>
    <property type="match status" value="1"/>
</dbReference>
<dbReference type="Proteomes" id="UP000221653">
    <property type="component" value="Unassembled WGS sequence"/>
</dbReference>
<evidence type="ECO:0000259" key="2">
    <source>
        <dbReference type="Pfam" id="PF05970"/>
    </source>
</evidence>
<dbReference type="AlphaFoldDB" id="A0A2A9DMH6"/>
<keyword evidence="1" id="KW-0472">Membrane</keyword>
<evidence type="ECO:0000256" key="1">
    <source>
        <dbReference type="SAM" id="Phobius"/>
    </source>
</evidence>
<comment type="caution">
    <text evidence="3">The sequence shown here is derived from an EMBL/GenBank/DDBJ whole genome shotgun (WGS) entry which is preliminary data.</text>
</comment>
<accession>A0A2A9DMH6</accession>
<dbReference type="InterPro" id="IPR051055">
    <property type="entry name" value="PIF1_helicase"/>
</dbReference>
<dbReference type="Gene3D" id="3.40.50.300">
    <property type="entry name" value="P-loop containing nucleotide triphosphate hydrolases"/>
    <property type="match status" value="1"/>
</dbReference>
<protein>
    <submittedName>
        <fullName evidence="3">PIF1-like helicase</fullName>
    </submittedName>
</protein>